<dbReference type="InterPro" id="IPR013155">
    <property type="entry name" value="M/V/L/I-tRNA-synth_anticd-bd"/>
</dbReference>
<dbReference type="SUPFAM" id="SSF47323">
    <property type="entry name" value="Anticodon-binding domain of a subclass of class I aminoacyl-tRNA synthetases"/>
    <property type="match status" value="1"/>
</dbReference>
<dbReference type="GO" id="GO:0005524">
    <property type="term" value="F:ATP binding"/>
    <property type="evidence" value="ECO:0007669"/>
    <property type="project" value="UniProtKB-KW"/>
</dbReference>
<proteinExistence type="predicted"/>
<evidence type="ECO:0000256" key="3">
    <source>
        <dbReference type="ARBA" id="ARBA00022840"/>
    </source>
</evidence>
<dbReference type="AlphaFoldDB" id="X1P153"/>
<dbReference type="Gene3D" id="1.10.730.10">
    <property type="entry name" value="Isoleucyl-tRNA Synthetase, Domain 1"/>
    <property type="match status" value="1"/>
</dbReference>
<accession>X1P153</accession>
<keyword evidence="3" id="KW-0067">ATP-binding</keyword>
<gene>
    <name evidence="7" type="ORF">S06H3_61087</name>
</gene>
<evidence type="ECO:0000313" key="7">
    <source>
        <dbReference type="EMBL" id="GAI49608.1"/>
    </source>
</evidence>
<dbReference type="GO" id="GO:0004812">
    <property type="term" value="F:aminoacyl-tRNA ligase activity"/>
    <property type="evidence" value="ECO:0007669"/>
    <property type="project" value="UniProtKB-KW"/>
</dbReference>
<reference evidence="7" key="1">
    <citation type="journal article" date="2014" name="Front. Microbiol.">
        <title>High frequency of phylogenetically diverse reductive dehalogenase-homologous genes in deep subseafloor sedimentary metagenomes.</title>
        <authorList>
            <person name="Kawai M."/>
            <person name="Futagami T."/>
            <person name="Toyoda A."/>
            <person name="Takaki Y."/>
            <person name="Nishi S."/>
            <person name="Hori S."/>
            <person name="Arai W."/>
            <person name="Tsubouchi T."/>
            <person name="Morono Y."/>
            <person name="Uchiyama I."/>
            <person name="Ito T."/>
            <person name="Fujiyama A."/>
            <person name="Inagaki F."/>
            <person name="Takami H."/>
        </authorList>
    </citation>
    <scope>NUCLEOTIDE SEQUENCE</scope>
    <source>
        <strain evidence="7">Expedition CK06-06</strain>
    </source>
</reference>
<keyword evidence="5" id="KW-0030">Aminoacyl-tRNA synthetase</keyword>
<organism evidence="7">
    <name type="scientific">marine sediment metagenome</name>
    <dbReference type="NCBI Taxonomy" id="412755"/>
    <lineage>
        <taxon>unclassified sequences</taxon>
        <taxon>metagenomes</taxon>
        <taxon>ecological metagenomes</taxon>
    </lineage>
</organism>
<evidence type="ECO:0000259" key="6">
    <source>
        <dbReference type="Pfam" id="PF08264"/>
    </source>
</evidence>
<feature type="non-terminal residue" evidence="7">
    <location>
        <position position="42"/>
    </location>
</feature>
<dbReference type="InterPro" id="IPR009080">
    <property type="entry name" value="tRNAsynth_Ia_anticodon-bd"/>
</dbReference>
<evidence type="ECO:0000256" key="1">
    <source>
        <dbReference type="ARBA" id="ARBA00022598"/>
    </source>
</evidence>
<keyword evidence="2" id="KW-0547">Nucleotide-binding</keyword>
<dbReference type="EMBL" id="BARV01039974">
    <property type="protein sequence ID" value="GAI49608.1"/>
    <property type="molecule type" value="Genomic_DNA"/>
</dbReference>
<sequence length="42" mass="5016">MPFITEQIWQNIPHKGKSIMVESFPEFEPAWVNQDIEDEIKI</sequence>
<keyword evidence="1" id="KW-0436">Ligase</keyword>
<comment type="caution">
    <text evidence="7">The sequence shown here is derived from an EMBL/GenBank/DDBJ whole genome shotgun (WGS) entry which is preliminary data.</text>
</comment>
<name>X1P153_9ZZZZ</name>
<keyword evidence="4" id="KW-0648">Protein biosynthesis</keyword>
<evidence type="ECO:0000256" key="5">
    <source>
        <dbReference type="ARBA" id="ARBA00023146"/>
    </source>
</evidence>
<evidence type="ECO:0000256" key="4">
    <source>
        <dbReference type="ARBA" id="ARBA00022917"/>
    </source>
</evidence>
<feature type="domain" description="Methionyl/Valyl/Leucyl/Isoleucyl-tRNA synthetase anticodon-binding" evidence="6">
    <location>
        <begin position="1"/>
        <end position="39"/>
    </location>
</feature>
<protein>
    <recommendedName>
        <fullName evidence="6">Methionyl/Valyl/Leucyl/Isoleucyl-tRNA synthetase anticodon-binding domain-containing protein</fullName>
    </recommendedName>
</protein>
<evidence type="ECO:0000256" key="2">
    <source>
        <dbReference type="ARBA" id="ARBA00022741"/>
    </source>
</evidence>
<dbReference type="Pfam" id="PF08264">
    <property type="entry name" value="Anticodon_1"/>
    <property type="match status" value="1"/>
</dbReference>
<dbReference type="GO" id="GO:0006418">
    <property type="term" value="P:tRNA aminoacylation for protein translation"/>
    <property type="evidence" value="ECO:0007669"/>
    <property type="project" value="InterPro"/>
</dbReference>